<feature type="binding site" evidence="6">
    <location>
        <position position="9"/>
    </location>
    <ligand>
        <name>FMN</name>
        <dbReference type="ChEBI" id="CHEBI:58210"/>
    </ligand>
</feature>
<proteinExistence type="inferred from homology"/>
<keyword evidence="3 6" id="KW-0560">Oxidoreductase</keyword>
<evidence type="ECO:0000256" key="2">
    <source>
        <dbReference type="ARBA" id="ARBA00022643"/>
    </source>
</evidence>
<evidence type="ECO:0000256" key="1">
    <source>
        <dbReference type="ARBA" id="ARBA00022630"/>
    </source>
</evidence>
<dbReference type="RefSeq" id="WP_097328134.1">
    <property type="nucleotide sequence ID" value="NZ_OBDY01000034.1"/>
</dbReference>
<evidence type="ECO:0000256" key="4">
    <source>
        <dbReference type="ARBA" id="ARBA00023027"/>
    </source>
</evidence>
<dbReference type="InterPro" id="IPR029039">
    <property type="entry name" value="Flavoprotein-like_sf"/>
</dbReference>
<dbReference type="HAMAP" id="MF_01216">
    <property type="entry name" value="Azoreductase_type1"/>
    <property type="match status" value="1"/>
</dbReference>
<dbReference type="PANTHER" id="PTHR43741:SF4">
    <property type="entry name" value="FMN-DEPENDENT NADH:QUINONE OXIDOREDUCTASE"/>
    <property type="match status" value="1"/>
</dbReference>
<dbReference type="InterPro" id="IPR023048">
    <property type="entry name" value="NADH:quinone_OxRdtase_FMN_depd"/>
</dbReference>
<comment type="catalytic activity">
    <reaction evidence="5">
        <text>N,N-dimethyl-1,4-phenylenediamine + anthranilate + 2 NAD(+) = 2-(4-dimethylaminophenyl)diazenylbenzoate + 2 NADH + 2 H(+)</text>
        <dbReference type="Rhea" id="RHEA:55872"/>
        <dbReference type="ChEBI" id="CHEBI:15378"/>
        <dbReference type="ChEBI" id="CHEBI:15783"/>
        <dbReference type="ChEBI" id="CHEBI:16567"/>
        <dbReference type="ChEBI" id="CHEBI:57540"/>
        <dbReference type="ChEBI" id="CHEBI:57945"/>
        <dbReference type="ChEBI" id="CHEBI:71579"/>
        <dbReference type="EC" id="1.7.1.17"/>
    </reaction>
    <physiologicalReaction direction="right-to-left" evidence="5">
        <dbReference type="Rhea" id="RHEA:55874"/>
    </physiologicalReaction>
</comment>
<dbReference type="InterPro" id="IPR003680">
    <property type="entry name" value="Flavodoxin_fold"/>
</dbReference>
<organism evidence="8 9">
    <name type="scientific">Paractinoplanes atraurantiacus</name>
    <dbReference type="NCBI Taxonomy" id="1036182"/>
    <lineage>
        <taxon>Bacteria</taxon>
        <taxon>Bacillati</taxon>
        <taxon>Actinomycetota</taxon>
        <taxon>Actinomycetes</taxon>
        <taxon>Micromonosporales</taxon>
        <taxon>Micromonosporaceae</taxon>
        <taxon>Paractinoplanes</taxon>
    </lineage>
</organism>
<dbReference type="EC" id="1.6.5.-" evidence="6"/>
<comment type="cofactor">
    <cofactor evidence="6">
        <name>FMN</name>
        <dbReference type="ChEBI" id="CHEBI:58210"/>
    </cofactor>
    <text evidence="6">Binds 1 FMN per subunit.</text>
</comment>
<comment type="function">
    <text evidence="6">Also exhibits azoreductase activity. Catalyzes the reductive cleavage of the azo bond in aromatic azo compounds to the corresponding amines.</text>
</comment>
<comment type="subunit">
    <text evidence="6">Homodimer.</text>
</comment>
<feature type="binding site" evidence="6">
    <location>
        <begin position="15"/>
        <end position="17"/>
    </location>
    <ligand>
        <name>FMN</name>
        <dbReference type="ChEBI" id="CHEBI:58210"/>
    </ligand>
</feature>
<sequence length="211" mass="22954">MKLLHLSASPRGPRSESLAIAGTFLEVIRDARDAASLEIEEYDLWDGTLPAFGPDAAAAKMAVFAGEEPQGAAADAWADAIATFRRFDAADRYLFSVPMWNAGIPYILKQFIDVVSQPGLVFGFDAETGYRGLLSGKRAAVVYTSAVYGPDRGPAFGADFQAPYLEDWLRWAGVDDIRTVHFRPNLVTADAAAARRLAHEQARDLAKGFLE</sequence>
<feature type="domain" description="Flavodoxin-like fold" evidence="7">
    <location>
        <begin position="1"/>
        <end position="203"/>
    </location>
</feature>
<keyword evidence="1 6" id="KW-0285">Flavoprotein</keyword>
<keyword evidence="4 6" id="KW-0520">NAD</keyword>
<dbReference type="SUPFAM" id="SSF52218">
    <property type="entry name" value="Flavoproteins"/>
    <property type="match status" value="1"/>
</dbReference>
<comment type="catalytic activity">
    <reaction evidence="6">
        <text>2 a quinone + NADH + H(+) = 2 a 1,4-benzosemiquinone + NAD(+)</text>
        <dbReference type="Rhea" id="RHEA:65952"/>
        <dbReference type="ChEBI" id="CHEBI:15378"/>
        <dbReference type="ChEBI" id="CHEBI:57540"/>
        <dbReference type="ChEBI" id="CHEBI:57945"/>
        <dbReference type="ChEBI" id="CHEBI:132124"/>
        <dbReference type="ChEBI" id="CHEBI:134225"/>
    </reaction>
</comment>
<gene>
    <name evidence="6" type="primary">azoR</name>
    <name evidence="8" type="ORF">SAMN05421748_13475</name>
</gene>
<evidence type="ECO:0000256" key="5">
    <source>
        <dbReference type="ARBA" id="ARBA00048542"/>
    </source>
</evidence>
<dbReference type="PANTHER" id="PTHR43741">
    <property type="entry name" value="FMN-DEPENDENT NADH-AZOREDUCTASE 1"/>
    <property type="match status" value="1"/>
</dbReference>
<dbReference type="OrthoDB" id="9787136at2"/>
<keyword evidence="2 6" id="KW-0288">FMN</keyword>
<evidence type="ECO:0000313" key="8">
    <source>
        <dbReference type="EMBL" id="SNY68967.1"/>
    </source>
</evidence>
<dbReference type="GO" id="GO:0010181">
    <property type="term" value="F:FMN binding"/>
    <property type="evidence" value="ECO:0007669"/>
    <property type="project" value="UniProtKB-UniRule"/>
</dbReference>
<comment type="function">
    <text evidence="6">Quinone reductase that provides resistance to thiol-specific stress caused by electrophilic quinones.</text>
</comment>
<evidence type="ECO:0000256" key="3">
    <source>
        <dbReference type="ARBA" id="ARBA00023002"/>
    </source>
</evidence>
<accession>A0A285KAH8</accession>
<dbReference type="GO" id="GO:0016655">
    <property type="term" value="F:oxidoreductase activity, acting on NAD(P)H, quinone or similar compound as acceptor"/>
    <property type="evidence" value="ECO:0007669"/>
    <property type="project" value="InterPro"/>
</dbReference>
<dbReference type="GO" id="GO:0009055">
    <property type="term" value="F:electron transfer activity"/>
    <property type="evidence" value="ECO:0007669"/>
    <property type="project" value="UniProtKB-UniRule"/>
</dbReference>
<evidence type="ECO:0000259" key="7">
    <source>
        <dbReference type="Pfam" id="PF02525"/>
    </source>
</evidence>
<dbReference type="Pfam" id="PF02525">
    <property type="entry name" value="Flavodoxin_2"/>
    <property type="match status" value="1"/>
</dbReference>
<dbReference type="EC" id="1.7.1.17" evidence="6"/>
<dbReference type="Gene3D" id="3.40.50.360">
    <property type="match status" value="1"/>
</dbReference>
<dbReference type="InterPro" id="IPR050104">
    <property type="entry name" value="FMN-dep_NADH:Q_OxRdtase_AzoR1"/>
</dbReference>
<dbReference type="Proteomes" id="UP000219612">
    <property type="component" value="Unassembled WGS sequence"/>
</dbReference>
<keyword evidence="9" id="KW-1185">Reference proteome</keyword>
<name>A0A285KAH8_9ACTN</name>
<comment type="similarity">
    <text evidence="6">Belongs to the azoreductase type 1 family.</text>
</comment>
<evidence type="ECO:0000313" key="9">
    <source>
        <dbReference type="Proteomes" id="UP000219612"/>
    </source>
</evidence>
<comment type="caution">
    <text evidence="6">Lacks conserved residue(s) required for the propagation of feature annotation.</text>
</comment>
<dbReference type="AlphaFoldDB" id="A0A285KAH8"/>
<evidence type="ECO:0000256" key="6">
    <source>
        <dbReference type="HAMAP-Rule" id="MF_01216"/>
    </source>
</evidence>
<protein>
    <recommendedName>
        <fullName evidence="6">FMN dependent NADH:quinone oxidoreductase</fullName>
        <ecNumber evidence="6">1.6.5.-</ecNumber>
    </recommendedName>
    <alternativeName>
        <fullName evidence="6">Azo-dye reductase</fullName>
    </alternativeName>
    <alternativeName>
        <fullName evidence="6">FMN-dependent NADH-azo compound oxidoreductase</fullName>
    </alternativeName>
    <alternativeName>
        <fullName evidence="6">FMN-dependent NADH-azoreductase</fullName>
        <ecNumber evidence="6">1.7.1.17</ecNumber>
    </alternativeName>
</protein>
<dbReference type="GO" id="GO:0016652">
    <property type="term" value="F:oxidoreductase activity, acting on NAD(P)H as acceptor"/>
    <property type="evidence" value="ECO:0007669"/>
    <property type="project" value="UniProtKB-UniRule"/>
</dbReference>
<dbReference type="EMBL" id="OBDY01000034">
    <property type="protein sequence ID" value="SNY68967.1"/>
    <property type="molecule type" value="Genomic_DNA"/>
</dbReference>
<reference evidence="8 9" key="1">
    <citation type="submission" date="2017-09" db="EMBL/GenBank/DDBJ databases">
        <authorList>
            <person name="Ehlers B."/>
            <person name="Leendertz F.H."/>
        </authorList>
    </citation>
    <scope>NUCLEOTIDE SEQUENCE [LARGE SCALE GENOMIC DNA]</scope>
    <source>
        <strain evidence="8 9">CGMCC 4.6857</strain>
    </source>
</reference>